<protein>
    <submittedName>
        <fullName evidence="3">NUDIX hydrolase</fullName>
    </submittedName>
</protein>
<dbReference type="InterPro" id="IPR000086">
    <property type="entry name" value="NUDIX_hydrolase_dom"/>
</dbReference>
<gene>
    <name evidence="3" type="ORF">LCPAC404_02810</name>
</gene>
<keyword evidence="1 3" id="KW-0378">Hydrolase</keyword>
<dbReference type="InterPro" id="IPR020084">
    <property type="entry name" value="NUDIX_hydrolase_CS"/>
</dbReference>
<dbReference type="Pfam" id="PF00293">
    <property type="entry name" value="NUDIX"/>
    <property type="match status" value="1"/>
</dbReference>
<dbReference type="InterPro" id="IPR015797">
    <property type="entry name" value="NUDIX_hydrolase-like_dom_sf"/>
</dbReference>
<dbReference type="EMBL" id="MK500598">
    <property type="protein sequence ID" value="QBK93577.1"/>
    <property type="molecule type" value="Genomic_DNA"/>
</dbReference>
<dbReference type="GO" id="GO:0016787">
    <property type="term" value="F:hydrolase activity"/>
    <property type="evidence" value="ECO:0007669"/>
    <property type="project" value="UniProtKB-KW"/>
</dbReference>
<name>A0A481ZCS6_9VIRU</name>
<organism evidence="3">
    <name type="scientific">Pithovirus LCPAC404</name>
    <dbReference type="NCBI Taxonomy" id="2506597"/>
    <lineage>
        <taxon>Viruses</taxon>
        <taxon>Pithoviruses</taxon>
    </lineage>
</organism>
<sequence length="266" mass="31336">MFTAITTSKFYRDLPMRKIIDIPSRKVSTSYGVIMFNKNDNKWLTVKKGRSYGFTILLKGTYRKVDIPTHIKDCTEDELKVIIDILDGKLQFNELYKFYYKLSPSSDNELLLMDHKNFIIEIINSLNGNYKQWTEWELPKGHKERGESGFQAALREFREETNMSECFTVFKDNKIFEEYCGSDGCMYRTIYWVATIDVELCSDISTSHYQDMSTVTKRKETFKDTTLYLREISEARWSTEDDIRTMLRGEKVDSIMKAYDIINTHS</sequence>
<evidence type="ECO:0000256" key="1">
    <source>
        <dbReference type="ARBA" id="ARBA00022801"/>
    </source>
</evidence>
<evidence type="ECO:0000259" key="2">
    <source>
        <dbReference type="PROSITE" id="PS51462"/>
    </source>
</evidence>
<evidence type="ECO:0000313" key="3">
    <source>
        <dbReference type="EMBL" id="QBK93577.1"/>
    </source>
</evidence>
<accession>A0A481ZCS6</accession>
<dbReference type="PROSITE" id="PS51462">
    <property type="entry name" value="NUDIX"/>
    <property type="match status" value="1"/>
</dbReference>
<feature type="domain" description="Nudix hydrolase" evidence="2">
    <location>
        <begin position="26"/>
        <end position="260"/>
    </location>
</feature>
<dbReference type="PROSITE" id="PS00893">
    <property type="entry name" value="NUDIX_BOX"/>
    <property type="match status" value="1"/>
</dbReference>
<dbReference type="Gene3D" id="3.90.79.10">
    <property type="entry name" value="Nucleoside Triphosphate Pyrophosphohydrolase"/>
    <property type="match status" value="1"/>
</dbReference>
<proteinExistence type="predicted"/>
<reference evidence="3" key="1">
    <citation type="journal article" date="2019" name="MBio">
        <title>Virus Genomes from Deep Sea Sediments Expand the Ocean Megavirome and Support Independent Origins of Viral Gigantism.</title>
        <authorList>
            <person name="Backstrom D."/>
            <person name="Yutin N."/>
            <person name="Jorgensen S.L."/>
            <person name="Dharamshi J."/>
            <person name="Homa F."/>
            <person name="Zaremba-Niedwiedzka K."/>
            <person name="Spang A."/>
            <person name="Wolf Y.I."/>
            <person name="Koonin E.V."/>
            <person name="Ettema T.J."/>
        </authorList>
    </citation>
    <scope>NUCLEOTIDE SEQUENCE</scope>
</reference>
<dbReference type="SUPFAM" id="SSF55811">
    <property type="entry name" value="Nudix"/>
    <property type="match status" value="1"/>
</dbReference>